<dbReference type="Proteomes" id="UP000298460">
    <property type="component" value="Unassembled WGS sequence"/>
</dbReference>
<evidence type="ECO:0000313" key="3">
    <source>
        <dbReference type="Proteomes" id="UP000298460"/>
    </source>
</evidence>
<proteinExistence type="predicted"/>
<reference evidence="2 3" key="1">
    <citation type="submission" date="2019-03" db="EMBL/GenBank/DDBJ databases">
        <title>Draft Genome Sequence of Desulfosporosinus fructosivorans Strain 63.6F, Isolated from Marine Sediment in the Baltic Sea.</title>
        <authorList>
            <person name="Hausmann B."/>
            <person name="Vandieken V."/>
            <person name="Pjevac P."/>
            <person name="Schreck K."/>
            <person name="Herbold C.W."/>
            <person name="Loy A."/>
        </authorList>
    </citation>
    <scope>NUCLEOTIDE SEQUENCE [LARGE SCALE GENOMIC DNA]</scope>
    <source>
        <strain evidence="2 3">63.6F</strain>
    </source>
</reference>
<name>A0A4Z0QYF2_9FIRM</name>
<keyword evidence="2" id="KW-0808">Transferase</keyword>
<dbReference type="OrthoDB" id="9795206at2"/>
<evidence type="ECO:0000259" key="1">
    <source>
        <dbReference type="PROSITE" id="PS51186"/>
    </source>
</evidence>
<dbReference type="AlphaFoldDB" id="A0A4Z0QYF2"/>
<dbReference type="PROSITE" id="PS51186">
    <property type="entry name" value="GNAT"/>
    <property type="match status" value="1"/>
</dbReference>
<dbReference type="InterPro" id="IPR016181">
    <property type="entry name" value="Acyl_CoA_acyltransferase"/>
</dbReference>
<dbReference type="CDD" id="cd04301">
    <property type="entry name" value="NAT_SF"/>
    <property type="match status" value="1"/>
</dbReference>
<dbReference type="SUPFAM" id="SSF55729">
    <property type="entry name" value="Acyl-CoA N-acyltransferases (Nat)"/>
    <property type="match status" value="1"/>
</dbReference>
<gene>
    <name evidence="2" type="ORF">E4K67_23900</name>
</gene>
<accession>A0A4Z0QYF2</accession>
<keyword evidence="3" id="KW-1185">Reference proteome</keyword>
<dbReference type="EMBL" id="SPQQ01000011">
    <property type="protein sequence ID" value="TGE35812.1"/>
    <property type="molecule type" value="Genomic_DNA"/>
</dbReference>
<dbReference type="InterPro" id="IPR050276">
    <property type="entry name" value="MshD_Acetyltransferase"/>
</dbReference>
<dbReference type="PANTHER" id="PTHR43617">
    <property type="entry name" value="L-AMINO ACID N-ACETYLTRANSFERASE"/>
    <property type="match status" value="1"/>
</dbReference>
<dbReference type="Pfam" id="PF00583">
    <property type="entry name" value="Acetyltransf_1"/>
    <property type="match status" value="1"/>
</dbReference>
<evidence type="ECO:0000313" key="2">
    <source>
        <dbReference type="EMBL" id="TGE35812.1"/>
    </source>
</evidence>
<comment type="caution">
    <text evidence="2">The sequence shown here is derived from an EMBL/GenBank/DDBJ whole genome shotgun (WGS) entry which is preliminary data.</text>
</comment>
<organism evidence="2 3">
    <name type="scientific">Desulfosporosinus fructosivorans</name>
    <dbReference type="NCBI Taxonomy" id="2018669"/>
    <lineage>
        <taxon>Bacteria</taxon>
        <taxon>Bacillati</taxon>
        <taxon>Bacillota</taxon>
        <taxon>Clostridia</taxon>
        <taxon>Eubacteriales</taxon>
        <taxon>Desulfitobacteriaceae</taxon>
        <taxon>Desulfosporosinus</taxon>
    </lineage>
</organism>
<dbReference type="RefSeq" id="WP_135551352.1">
    <property type="nucleotide sequence ID" value="NZ_SPQQ01000011.1"/>
</dbReference>
<dbReference type="Gene3D" id="3.40.630.30">
    <property type="match status" value="1"/>
</dbReference>
<sequence length="155" mass="18080">MEITIVQGEIKYLDDCLEALMNSELASIYLPDEKVARNHLIEAFERKEMYLALDREAKCIGYITFVLNGMFYNFPYVCNISVKENFRMRGIGKRLLEFFEDIGFIHSDKVFLLVSSFNKRAKKLYESIGYKQVGVIDDLYKDGTSEYMMMKVKSS</sequence>
<dbReference type="InterPro" id="IPR000182">
    <property type="entry name" value="GNAT_dom"/>
</dbReference>
<feature type="domain" description="N-acetyltransferase" evidence="1">
    <location>
        <begin position="8"/>
        <end position="153"/>
    </location>
</feature>
<dbReference type="GO" id="GO:0016747">
    <property type="term" value="F:acyltransferase activity, transferring groups other than amino-acyl groups"/>
    <property type="evidence" value="ECO:0007669"/>
    <property type="project" value="InterPro"/>
</dbReference>
<protein>
    <submittedName>
        <fullName evidence="2">GNAT family N-acetyltransferase</fullName>
    </submittedName>
</protein>